<dbReference type="GO" id="GO:0097730">
    <property type="term" value="C:non-motile cilium"/>
    <property type="evidence" value="ECO:0000318"/>
    <property type="project" value="GO_Central"/>
</dbReference>
<dbReference type="GeneID" id="6754816"/>
<gene>
    <name evidence="10" type="ORF">TRIADDRAFT_57197</name>
</gene>
<dbReference type="PANTHER" id="PTHR34174">
    <property type="entry name" value="HYDROLETHALUS SYNDROME PROTEIN 1"/>
    <property type="match status" value="1"/>
</dbReference>
<dbReference type="EMBL" id="DS985246">
    <property type="protein sequence ID" value="EDV24077.1"/>
    <property type="molecule type" value="Genomic_DNA"/>
</dbReference>
<organism evidence="10 11">
    <name type="scientific">Trichoplax adhaerens</name>
    <name type="common">Trichoplax reptans</name>
    <dbReference type="NCBI Taxonomy" id="10228"/>
    <lineage>
        <taxon>Eukaryota</taxon>
        <taxon>Metazoa</taxon>
        <taxon>Placozoa</taxon>
        <taxon>Uniplacotomia</taxon>
        <taxon>Trichoplacea</taxon>
        <taxon>Trichoplacidae</taxon>
        <taxon>Trichoplax</taxon>
    </lineage>
</organism>
<name>B3S0W9_TRIAD</name>
<dbReference type="RefSeq" id="XP_002113603.1">
    <property type="nucleotide sequence ID" value="XM_002113567.1"/>
</dbReference>
<dbReference type="PRINTS" id="PR02098">
    <property type="entry name" value="HYLETHALUSS1"/>
</dbReference>
<keyword evidence="6" id="KW-0206">Cytoskeleton</keyword>
<feature type="region of interest" description="Disordered" evidence="8">
    <location>
        <begin position="43"/>
        <end position="67"/>
    </location>
</feature>
<dbReference type="Pfam" id="PF15311">
    <property type="entry name" value="HYLS1_C"/>
    <property type="match status" value="1"/>
</dbReference>
<dbReference type="InterPro" id="IPR052319">
    <property type="entry name" value="Centriolar_ciliogenesis_assoc"/>
</dbReference>
<keyword evidence="11" id="KW-1185">Reference proteome</keyword>
<dbReference type="GO" id="GO:0060271">
    <property type="term" value="P:cilium assembly"/>
    <property type="evidence" value="ECO:0000318"/>
    <property type="project" value="GO_Central"/>
</dbReference>
<dbReference type="AlphaFoldDB" id="B3S0W9"/>
<dbReference type="KEGG" id="tad:TRIADDRAFT_57197"/>
<comment type="subcellular location">
    <subcellularLocation>
        <location evidence="2">Cell projection</location>
        <location evidence="2">Cilium</location>
    </subcellularLocation>
    <subcellularLocation>
        <location evidence="1">Cytoplasm</location>
        <location evidence="1">Cytoskeleton</location>
        <location evidence="1">Microtubule organizing center</location>
        <location evidence="1">Centrosome</location>
        <location evidence="1">Centriole</location>
    </subcellularLocation>
</comment>
<feature type="region of interest" description="Disordered" evidence="8">
    <location>
        <begin position="194"/>
        <end position="215"/>
    </location>
</feature>
<evidence type="ECO:0000313" key="11">
    <source>
        <dbReference type="Proteomes" id="UP000009022"/>
    </source>
</evidence>
<evidence type="ECO:0000256" key="2">
    <source>
        <dbReference type="ARBA" id="ARBA00004138"/>
    </source>
</evidence>
<feature type="domain" description="Centriolar and ciliogenesis-associated protein HYLS1 C-terminal" evidence="9">
    <location>
        <begin position="231"/>
        <end position="321"/>
    </location>
</feature>
<dbReference type="HOGENOM" id="CLU_852468_0_0_1"/>
<dbReference type="InParanoid" id="B3S0W9"/>
<dbReference type="OrthoDB" id="6343432at2759"/>
<comment type="similarity">
    <text evidence="3">Belongs to the HYLS1 family.</text>
</comment>
<evidence type="ECO:0000256" key="5">
    <source>
        <dbReference type="ARBA" id="ARBA00022794"/>
    </source>
</evidence>
<evidence type="ECO:0000313" key="10">
    <source>
        <dbReference type="EMBL" id="EDV24077.1"/>
    </source>
</evidence>
<evidence type="ECO:0000256" key="4">
    <source>
        <dbReference type="ARBA" id="ARBA00022490"/>
    </source>
</evidence>
<dbReference type="InterPro" id="IPR027918">
    <property type="entry name" value="HYLS1_C_dom"/>
</dbReference>
<dbReference type="eggNOG" id="ENOG502QVD7">
    <property type="taxonomic scope" value="Eukaryota"/>
</dbReference>
<dbReference type="CTD" id="6754816"/>
<accession>B3S0W9</accession>
<evidence type="ECO:0000256" key="3">
    <source>
        <dbReference type="ARBA" id="ARBA00010091"/>
    </source>
</evidence>
<dbReference type="PANTHER" id="PTHR34174:SF1">
    <property type="entry name" value="CENTRIOLAR AND CILIOGENESIS-ASSOCIATED PROTEIN HYLS1"/>
    <property type="match status" value="1"/>
</dbReference>
<evidence type="ECO:0000256" key="8">
    <source>
        <dbReference type="SAM" id="MobiDB-lite"/>
    </source>
</evidence>
<reference evidence="10 11" key="1">
    <citation type="journal article" date="2008" name="Nature">
        <title>The Trichoplax genome and the nature of placozoans.</title>
        <authorList>
            <person name="Srivastava M."/>
            <person name="Begovic E."/>
            <person name="Chapman J."/>
            <person name="Putnam N.H."/>
            <person name="Hellsten U."/>
            <person name="Kawashima T."/>
            <person name="Kuo A."/>
            <person name="Mitros T."/>
            <person name="Salamov A."/>
            <person name="Carpenter M.L."/>
            <person name="Signorovitch A.Y."/>
            <person name="Moreno M.A."/>
            <person name="Kamm K."/>
            <person name="Grimwood J."/>
            <person name="Schmutz J."/>
            <person name="Shapiro H."/>
            <person name="Grigoriev I.V."/>
            <person name="Buss L.W."/>
            <person name="Schierwater B."/>
            <person name="Dellaporta S.L."/>
            <person name="Rokhsar D.S."/>
        </authorList>
    </citation>
    <scope>NUCLEOTIDE SEQUENCE [LARGE SCALE GENOMIC DNA]</scope>
    <source>
        <strain evidence="10 11">Grell-BS-1999</strain>
    </source>
</reference>
<evidence type="ECO:0000256" key="7">
    <source>
        <dbReference type="ARBA" id="ARBA00023273"/>
    </source>
</evidence>
<keyword evidence="7" id="KW-0966">Cell projection</keyword>
<dbReference type="FunCoup" id="B3S0W9">
    <property type="interactions" value="69"/>
</dbReference>
<evidence type="ECO:0000256" key="1">
    <source>
        <dbReference type="ARBA" id="ARBA00004114"/>
    </source>
</evidence>
<protein>
    <recommendedName>
        <fullName evidence="9">Centriolar and ciliogenesis-associated protein HYLS1 C-terminal domain-containing protein</fullName>
    </recommendedName>
</protein>
<dbReference type="PhylomeDB" id="B3S0W9"/>
<evidence type="ECO:0000259" key="9">
    <source>
        <dbReference type="Pfam" id="PF15311"/>
    </source>
</evidence>
<proteinExistence type="inferred from homology"/>
<dbReference type="InterPro" id="IPR026227">
    <property type="entry name" value="HYLS1"/>
</dbReference>
<dbReference type="GO" id="GO:0005814">
    <property type="term" value="C:centriole"/>
    <property type="evidence" value="ECO:0000318"/>
    <property type="project" value="GO_Central"/>
</dbReference>
<dbReference type="Proteomes" id="UP000009022">
    <property type="component" value="Unassembled WGS sequence"/>
</dbReference>
<dbReference type="OMA" id="PNDYIVP"/>
<keyword evidence="4" id="KW-0963">Cytoplasm</keyword>
<evidence type="ECO:0000256" key="6">
    <source>
        <dbReference type="ARBA" id="ARBA00023212"/>
    </source>
</evidence>
<sequence length="321" mass="36962">MDEESIFSLEEIKKQLKSFGYNQIPKNKLDKFAEDLNTLAKHERQRNSLLSSSSTMTTPSIDPHDYILDGGDRDYYDDYDTRPQLSEITEEVSVPKRKSINIIGDKENFSYYKESADNNRGNINRYISKASAIAPSAGKPILKRKVLRKYNGESRVFDESGTESEAGSIITDERDGAKSAYTDRFRISNSAENLNRDRRSVSPNEAAKFSSDEQTWTDYPQSSVKVLPSFIRPSSTHPHTRNLKKTDPVATYHRYANEWRSRGVPGEKNHKVLRWQIREQLIQQYDPPKSRPHQCHAPNDYIVPTDKKRKALRWEIRAGMA</sequence>
<keyword evidence="5" id="KW-0970">Cilium biogenesis/degradation</keyword>